<evidence type="ECO:0000259" key="3">
    <source>
        <dbReference type="Pfam" id="PF13649"/>
    </source>
</evidence>
<feature type="domain" description="Methyltransferase" evidence="3">
    <location>
        <begin position="43"/>
        <end position="137"/>
    </location>
</feature>
<dbReference type="SUPFAM" id="SSF53335">
    <property type="entry name" value="S-adenosyl-L-methionine-dependent methyltransferases"/>
    <property type="match status" value="1"/>
</dbReference>
<protein>
    <submittedName>
        <fullName evidence="4">Class I SAM-dependent methyltransferase</fullName>
    </submittedName>
</protein>
<name>A0A4P8Y0M9_9FIRM</name>
<accession>A0A4P8Y0M9</accession>
<dbReference type="GO" id="GO:0008168">
    <property type="term" value="F:methyltransferase activity"/>
    <property type="evidence" value="ECO:0007669"/>
    <property type="project" value="UniProtKB-KW"/>
</dbReference>
<evidence type="ECO:0000313" key="5">
    <source>
        <dbReference type="Proteomes" id="UP000301475"/>
    </source>
</evidence>
<dbReference type="CDD" id="cd02440">
    <property type="entry name" value="AdoMet_MTases"/>
    <property type="match status" value="1"/>
</dbReference>
<dbReference type="Gene3D" id="2.20.25.110">
    <property type="entry name" value="S-adenosyl-L-methionine-dependent methyltransferases"/>
    <property type="match status" value="1"/>
</dbReference>
<evidence type="ECO:0000313" key="4">
    <source>
        <dbReference type="EMBL" id="QCT07970.1"/>
    </source>
</evidence>
<organism evidence="4 5">
    <name type="scientific">Ruminococcus bovis</name>
    <dbReference type="NCBI Taxonomy" id="2564099"/>
    <lineage>
        <taxon>Bacteria</taxon>
        <taxon>Bacillati</taxon>
        <taxon>Bacillota</taxon>
        <taxon>Clostridia</taxon>
        <taxon>Eubacteriales</taxon>
        <taxon>Oscillospiraceae</taxon>
        <taxon>Ruminococcus</taxon>
    </lineage>
</organism>
<sequence length="247" mass="28700">MPSYEMFADFYDSLTDNVEYEKRADYIVNVLEKNFNHDLGLTLDLACGTGTMTMLLKEKGIDVYGVDGSYDMLTVAQQKTMEKGLNILYLCQRMESLDLYGTIDTCICTLDSLNHIVDEKVFTKAIERVSLFMNKGGYFLFDLNTLYKHREVLANNSFVFETDEVFLAWQNTLQENDIVDIDLDFFIKEEDLYERYSESFSERAYSLEFVEKVLNKYNFVVEGVFGDLTTEPPKDNEERIIIIARKV</sequence>
<dbReference type="KEGG" id="ruj:E5Z56_02220"/>
<dbReference type="Pfam" id="PF13649">
    <property type="entry name" value="Methyltransf_25"/>
    <property type="match status" value="1"/>
</dbReference>
<dbReference type="InterPro" id="IPR041698">
    <property type="entry name" value="Methyltransf_25"/>
</dbReference>
<dbReference type="AlphaFoldDB" id="A0A4P8Y0M9"/>
<dbReference type="EMBL" id="CP039381">
    <property type="protein sequence ID" value="QCT07970.1"/>
    <property type="molecule type" value="Genomic_DNA"/>
</dbReference>
<dbReference type="PANTHER" id="PTHR43861">
    <property type="entry name" value="TRANS-ACONITATE 2-METHYLTRANSFERASE-RELATED"/>
    <property type="match status" value="1"/>
</dbReference>
<dbReference type="Proteomes" id="UP000301475">
    <property type="component" value="Chromosome"/>
</dbReference>
<proteinExistence type="predicted"/>
<evidence type="ECO:0000256" key="1">
    <source>
        <dbReference type="ARBA" id="ARBA00022603"/>
    </source>
</evidence>
<dbReference type="OrthoDB" id="9811589at2"/>
<evidence type="ECO:0000256" key="2">
    <source>
        <dbReference type="ARBA" id="ARBA00022679"/>
    </source>
</evidence>
<gene>
    <name evidence="4" type="ORF">E5Z56_02220</name>
</gene>
<dbReference type="Gene3D" id="3.40.50.150">
    <property type="entry name" value="Vaccinia Virus protein VP39"/>
    <property type="match status" value="1"/>
</dbReference>
<keyword evidence="1 4" id="KW-0489">Methyltransferase</keyword>
<dbReference type="PANTHER" id="PTHR43861:SF1">
    <property type="entry name" value="TRANS-ACONITATE 2-METHYLTRANSFERASE"/>
    <property type="match status" value="1"/>
</dbReference>
<keyword evidence="5" id="KW-1185">Reference proteome</keyword>
<dbReference type="InterPro" id="IPR029063">
    <property type="entry name" value="SAM-dependent_MTases_sf"/>
</dbReference>
<dbReference type="GO" id="GO:0032259">
    <property type="term" value="P:methylation"/>
    <property type="evidence" value="ECO:0007669"/>
    <property type="project" value="UniProtKB-KW"/>
</dbReference>
<keyword evidence="2 4" id="KW-0808">Transferase</keyword>
<reference evidence="4 5" key="1">
    <citation type="submission" date="2019-04" db="EMBL/GenBank/DDBJ databases">
        <authorList>
            <person name="Embree M."/>
            <person name="Gaffney J.R."/>
        </authorList>
    </citation>
    <scope>NUCLEOTIDE SEQUENCE [LARGE SCALE GENOMIC DNA]</scope>
    <source>
        <strain evidence="4 5">JE7A12</strain>
    </source>
</reference>